<dbReference type="STRING" id="270918.APR42_01785"/>
<protein>
    <recommendedName>
        <fullName evidence="2">PKD domain-containing protein</fullName>
    </recommendedName>
</protein>
<dbReference type="NCBIfam" id="TIGR04183">
    <property type="entry name" value="Por_Secre_tail"/>
    <property type="match status" value="1"/>
</dbReference>
<dbReference type="Gene3D" id="2.60.40.10">
    <property type="entry name" value="Immunoglobulins"/>
    <property type="match status" value="2"/>
</dbReference>
<dbReference type="Proteomes" id="UP000051643">
    <property type="component" value="Unassembled WGS sequence"/>
</dbReference>
<keyword evidence="4" id="KW-1185">Reference proteome</keyword>
<evidence type="ECO:0000313" key="3">
    <source>
        <dbReference type="EMBL" id="KRG30621.1"/>
    </source>
</evidence>
<dbReference type="Pfam" id="PF13385">
    <property type="entry name" value="Laminin_G_3"/>
    <property type="match status" value="1"/>
</dbReference>
<dbReference type="Gene3D" id="2.60.40.740">
    <property type="match status" value="1"/>
</dbReference>
<evidence type="ECO:0000256" key="1">
    <source>
        <dbReference type="ARBA" id="ARBA00022729"/>
    </source>
</evidence>
<dbReference type="InterPro" id="IPR035986">
    <property type="entry name" value="PKD_dom_sf"/>
</dbReference>
<sequence>MGKITSLFFLAVFIFGLYLLSANTVLANINYGPEKPMFGKEIKHESFFVGFLLQEEPTITAPADKSFNTTGGKCHASGVDLGNPTIKDSSNSPDILVNGTTINPTTYEFQVGTTTVTWRITNNDGTDSDTQTVTVTDSEQPVISHNGNKNVNNDVGKCGANVSVSATATDNCNVGNPTATRSDGQNLSAPYPVGVTTISWDVTDENNNEAETLTQTITVTDKEKPVITHNGDKNINNDAGECGANVSVSATATDNCNVGNPTGIRSDGQNLNAIYPVGTTTITWEVTDENENLQTSVQTIIVKDKEAPVVPILEENITWGCEYTVEAPIAQDNCDGEIIGEPNRSTTFTEKGTIIWTFTDNSGNKSTVNQTITIDQIKLEIATENISCNGFATGKAQAIVNGGVGPITYDWGELGNGTTKDGLSPGSYSVTATDVNGCLATREFTISEPESFLEITNINTNRGCFKEDNASVTVEAQGGTGQLTYTWSNGKTGATINNINNSSASNNLILTITDENGCSIDETITVDAPEELIITDVITTEATSFGSATGTATALVKGGTPQYTFKWSDGQTGQTASGLAAGEYSVTVTDSNNCITTYHKVIIIDPISALIVPTSICDRENEELRTSYFRVENNTAIGGYGPYNYEWEFGNPSDIANQPITDGPNLIQVKYKTTGSKTIRLTVTDELGNEFKTEIQQYVGECFEINCGSSDGSFDIDNIYLGDSNGEKITAENCAENVDKFLYFRNLSNRKVYSLYIEYIYTVTNGDTGEIKEERETLCLYEYQEVPDLVKLAQVDWKCGDDIKLENVLLLFSQNKNRACGEGSNPKCYGSNDQGEVIIPLYAKATANELLCNGAKNGKITVKASGGNAPYSYKLVSAEDGSIIRNNQSSETFEELEAGSYKVIISDSSNPRNTFETEVLQINQPSNPLTLTETKRNPLACYSGEDAEVSVSISGGTAPYTIIWSNGQSSTAAESTVSDLPSGNHSVEVIDANGCRDDYQFEIIEPEEVAANAGNDKVLNCGVDQVKLEAIFEGYTNPRTGEEEFGTWRIINGPAGAVISDPTNPESLFTITATGTYTLEWTIPCGSTDRVKIIFSNCSTIDFDGIDDYIDFGDNLNLTTGFTIEAWVKQDQNATTSIKTILSKRDNANLSTGGYDLIIENNTPKFRWNGQTLSSDYQIDSNRWHHIAVIQGGTDEGIYIDGIKASDGAPGVPDNSENRFLIGAIHNEPSEPDPSNFFHGWIEEVRIWNTSLELDQLKFIMNQRIKNNTNVRGEIIPLDVPNNLKWENLKGYYRLITSEATNGITKNKIPNGIDGRLKNIQSTQQNTAPLPYIAVGGDWRTKSSWKQPQVWDTPNSIGVKDEKINWNIVRLDGKTLTNDATTDNSNSITLLGLLDDGGSIKMKGENKSSGSELRITHYLKLDGTIDLKGESQLVQTEGSILVGNGTIEKQQTGTASSYNYNYWSTPVMPNNTTSKFTVAGILEKGLVNGSVKDIQFGNGPFYVEQNGDPNKINISNYWINGFFPNPQNPNEENANQYHSWKQLGSNPSKQDFQLWPGEGFTMKGTTDISVIEAEEKGIYQTYIFNGFPNNGTLPLRKSYPNQNYLVGNPYPSAVDANEFIDHNEPYINGAIYYWHHFAGDSHYLAEYIGGYATYTKALGLPAKSIDSRIDNSDPSKSGGKRPGRFIPVAQGFFVNTSKNSDGPNSNPETGVIEFTNRMRVFAPDTDITGNSDETQFLKPETKTKEQAKYAKDTRYKIRLNFNSPQGYWRQIGVAADGNTTQGIDYGYEALLIDRGPEDMYWMIGEGRFVIQGVPHFNLDQRLPLGITIAEEKEFSIELGELENVPDIIDIYLRDNSDSTYHDLRKEAFKASLPAGEYQDLYEIVFHDVTSTRKDKEPGEGPIDYYYSLDNREFVISNPELHKIEHINIYNIAGQLVDQHFGIPDLKEIHVPQKKSLSSAVYIVKVYTDSGDYAKKVIIRKD</sequence>
<dbReference type="InterPro" id="IPR013320">
    <property type="entry name" value="ConA-like_dom_sf"/>
</dbReference>
<evidence type="ECO:0000259" key="2">
    <source>
        <dbReference type="PROSITE" id="PS50093"/>
    </source>
</evidence>
<comment type="caution">
    <text evidence="3">The sequence shown here is derived from an EMBL/GenBank/DDBJ whole genome shotgun (WGS) entry which is preliminary data.</text>
</comment>
<name>A0A0Q9ZC29_9FLAO</name>
<dbReference type="PROSITE" id="PS50093">
    <property type="entry name" value="PKD"/>
    <property type="match status" value="1"/>
</dbReference>
<dbReference type="EMBL" id="LKTP01000001">
    <property type="protein sequence ID" value="KRG30621.1"/>
    <property type="molecule type" value="Genomic_DNA"/>
</dbReference>
<dbReference type="SUPFAM" id="SSF49899">
    <property type="entry name" value="Concanavalin A-like lectins/glucanases"/>
    <property type="match status" value="1"/>
</dbReference>
<dbReference type="Pfam" id="PF13573">
    <property type="entry name" value="SprB"/>
    <property type="match status" value="5"/>
</dbReference>
<dbReference type="GO" id="GO:0004553">
    <property type="term" value="F:hydrolase activity, hydrolyzing O-glycosyl compounds"/>
    <property type="evidence" value="ECO:0007669"/>
    <property type="project" value="UniProtKB-ARBA"/>
</dbReference>
<proteinExistence type="predicted"/>
<organism evidence="3 4">
    <name type="scientific">Salegentibacter mishustinae</name>
    <dbReference type="NCBI Taxonomy" id="270918"/>
    <lineage>
        <taxon>Bacteria</taxon>
        <taxon>Pseudomonadati</taxon>
        <taxon>Bacteroidota</taxon>
        <taxon>Flavobacteriia</taxon>
        <taxon>Flavobacteriales</taxon>
        <taxon>Flavobacteriaceae</taxon>
        <taxon>Salegentibacter</taxon>
    </lineage>
</organism>
<feature type="domain" description="PKD" evidence="2">
    <location>
        <begin position="642"/>
        <end position="689"/>
    </location>
</feature>
<gene>
    <name evidence="3" type="ORF">APR42_01785</name>
</gene>
<dbReference type="InterPro" id="IPR026444">
    <property type="entry name" value="Secre_tail"/>
</dbReference>
<evidence type="ECO:0000313" key="4">
    <source>
        <dbReference type="Proteomes" id="UP000051643"/>
    </source>
</evidence>
<dbReference type="SUPFAM" id="SSF49299">
    <property type="entry name" value="PKD domain"/>
    <property type="match status" value="1"/>
</dbReference>
<dbReference type="Gene3D" id="2.60.120.200">
    <property type="match status" value="1"/>
</dbReference>
<dbReference type="RefSeq" id="WP_057480443.1">
    <property type="nucleotide sequence ID" value="NZ_LKTP01000001.1"/>
</dbReference>
<keyword evidence="1" id="KW-0732">Signal</keyword>
<dbReference type="PANTHER" id="PTHR24273">
    <property type="entry name" value="FI04643P-RELATED"/>
    <property type="match status" value="1"/>
</dbReference>
<reference evidence="3" key="1">
    <citation type="submission" date="2015-10" db="EMBL/GenBank/DDBJ databases">
        <title>Draft genome sequence of Salegentibacter mishustinae KCTC 12263.</title>
        <authorList>
            <person name="Lin W."/>
            <person name="Zheng Q."/>
        </authorList>
    </citation>
    <scope>NUCLEOTIDE SEQUENCE [LARGE SCALE GENOMIC DNA]</scope>
    <source>
        <strain evidence="3">KCTC 12263</strain>
    </source>
</reference>
<dbReference type="InterPro" id="IPR025667">
    <property type="entry name" value="SprB_repeat"/>
</dbReference>
<dbReference type="InterPro" id="IPR013783">
    <property type="entry name" value="Ig-like_fold"/>
</dbReference>
<dbReference type="GO" id="GO:0005975">
    <property type="term" value="P:carbohydrate metabolic process"/>
    <property type="evidence" value="ECO:0007669"/>
    <property type="project" value="UniProtKB-ARBA"/>
</dbReference>
<dbReference type="InterPro" id="IPR000601">
    <property type="entry name" value="PKD_dom"/>
</dbReference>
<accession>A0A0Q9ZC29</accession>
<dbReference type="PANTHER" id="PTHR24273:SF32">
    <property type="entry name" value="HYALIN"/>
    <property type="match status" value="1"/>
</dbReference>